<protein>
    <submittedName>
        <fullName evidence="1">Uncharacterized protein</fullName>
    </submittedName>
</protein>
<dbReference type="Proteomes" id="UP000078542">
    <property type="component" value="Unassembled WGS sequence"/>
</dbReference>
<reference evidence="1 2" key="1">
    <citation type="submission" date="2016-03" db="EMBL/GenBank/DDBJ databases">
        <title>Cyphomyrmex costatus WGS genome.</title>
        <authorList>
            <person name="Nygaard S."/>
            <person name="Hu H."/>
            <person name="Boomsma J."/>
            <person name="Zhang G."/>
        </authorList>
    </citation>
    <scope>NUCLEOTIDE SEQUENCE [LARGE SCALE GENOMIC DNA]</scope>
    <source>
        <strain evidence="1">MS0001</strain>
        <tissue evidence="1">Whole body</tissue>
    </source>
</reference>
<accession>A0A151IFM3</accession>
<organism evidence="1 2">
    <name type="scientific">Cyphomyrmex costatus</name>
    <dbReference type="NCBI Taxonomy" id="456900"/>
    <lineage>
        <taxon>Eukaryota</taxon>
        <taxon>Metazoa</taxon>
        <taxon>Ecdysozoa</taxon>
        <taxon>Arthropoda</taxon>
        <taxon>Hexapoda</taxon>
        <taxon>Insecta</taxon>
        <taxon>Pterygota</taxon>
        <taxon>Neoptera</taxon>
        <taxon>Endopterygota</taxon>
        <taxon>Hymenoptera</taxon>
        <taxon>Apocrita</taxon>
        <taxon>Aculeata</taxon>
        <taxon>Formicoidea</taxon>
        <taxon>Formicidae</taxon>
        <taxon>Myrmicinae</taxon>
        <taxon>Cyphomyrmex</taxon>
    </lineage>
</organism>
<gene>
    <name evidence="1" type="ORF">ALC62_09297</name>
</gene>
<name>A0A151IFM3_9HYME</name>
<dbReference type="EMBL" id="KQ977780">
    <property type="protein sequence ID" value="KYM99945.1"/>
    <property type="molecule type" value="Genomic_DNA"/>
</dbReference>
<sequence length="57" mass="6697">DRPKALIRRSICRRGVYIYPRMFTGHSLDIVEDLFALRITTVRNVRELPDVSQYSDS</sequence>
<proteinExistence type="predicted"/>
<feature type="non-terminal residue" evidence="1">
    <location>
        <position position="1"/>
    </location>
</feature>
<dbReference type="AlphaFoldDB" id="A0A151IFM3"/>
<keyword evidence="2" id="KW-1185">Reference proteome</keyword>
<evidence type="ECO:0000313" key="1">
    <source>
        <dbReference type="EMBL" id="KYM99945.1"/>
    </source>
</evidence>
<evidence type="ECO:0000313" key="2">
    <source>
        <dbReference type="Proteomes" id="UP000078542"/>
    </source>
</evidence>